<dbReference type="EMBL" id="VVZA01000024">
    <property type="protein sequence ID" value="KAA5402198.1"/>
    <property type="molecule type" value="Genomic_DNA"/>
</dbReference>
<dbReference type="Proteomes" id="UP000441162">
    <property type="component" value="Unassembled WGS sequence"/>
</dbReference>
<proteinExistence type="predicted"/>
<organism evidence="1 4">
    <name type="scientific">Phocaeicola dorei</name>
    <dbReference type="NCBI Taxonomy" id="357276"/>
    <lineage>
        <taxon>Bacteria</taxon>
        <taxon>Pseudomonadati</taxon>
        <taxon>Bacteroidota</taxon>
        <taxon>Bacteroidia</taxon>
        <taxon>Bacteroidales</taxon>
        <taxon>Bacteroidaceae</taxon>
        <taxon>Phocaeicola</taxon>
    </lineage>
</organism>
<evidence type="ECO:0000313" key="2">
    <source>
        <dbReference type="EMBL" id="KAA5402198.1"/>
    </source>
</evidence>
<sequence length="158" mass="18242">MKPNFVLTPFDGSIKFYYNGWRRYGVGYIKRETVRKNVAWIDGYKILIPKAWGIGDCKVDWITPFIVEPGSCCTETYLVIGPYDSRQIAEHVVSYTQTKLFHLLVSIVKITQNTMQKAYSFVPIQDFSKSWTDAELYAKYGLTAAEIDFIESKIKPME</sequence>
<evidence type="ECO:0000313" key="3">
    <source>
        <dbReference type="Proteomes" id="UP000441162"/>
    </source>
</evidence>
<evidence type="ECO:0000313" key="1">
    <source>
        <dbReference type="EMBL" id="KAA5397980.1"/>
    </source>
</evidence>
<dbReference type="Proteomes" id="UP000481616">
    <property type="component" value="Unassembled WGS sequence"/>
</dbReference>
<protein>
    <submittedName>
        <fullName evidence="1">Uncharacterized protein</fullName>
    </submittedName>
</protein>
<dbReference type="AlphaFoldDB" id="A0A4Q5HLJ1"/>
<name>A0A4Q5HLJ1_9BACT</name>
<reference evidence="3 4" key="1">
    <citation type="journal article" date="2019" name="Nat. Med.">
        <title>A library of human gut bacterial isolates paired with longitudinal multiomics data enables mechanistic microbiome research.</title>
        <authorList>
            <person name="Poyet M."/>
            <person name="Groussin M."/>
            <person name="Gibbons S.M."/>
            <person name="Avila-Pacheco J."/>
            <person name="Jiang X."/>
            <person name="Kearney S.M."/>
            <person name="Perrotta A.R."/>
            <person name="Berdy B."/>
            <person name="Zhao S."/>
            <person name="Lieberman T.D."/>
            <person name="Swanson P.K."/>
            <person name="Smith M."/>
            <person name="Roesemann S."/>
            <person name="Alexander J.E."/>
            <person name="Rich S.A."/>
            <person name="Livny J."/>
            <person name="Vlamakis H."/>
            <person name="Clish C."/>
            <person name="Bullock K."/>
            <person name="Deik A."/>
            <person name="Scott J."/>
            <person name="Pierce K.A."/>
            <person name="Xavier R.J."/>
            <person name="Alm E.J."/>
        </authorList>
    </citation>
    <scope>NUCLEOTIDE SEQUENCE [LARGE SCALE GENOMIC DNA]</scope>
    <source>
        <strain evidence="1 4">BIOML-A1</strain>
        <strain evidence="2 3">BIOML-A4</strain>
    </source>
</reference>
<dbReference type="EMBL" id="VVYY01000008">
    <property type="protein sequence ID" value="KAA5397980.1"/>
    <property type="molecule type" value="Genomic_DNA"/>
</dbReference>
<dbReference type="RefSeq" id="WP_130054425.1">
    <property type="nucleotide sequence ID" value="NZ_RCXK01000024.1"/>
</dbReference>
<accession>A0A4Q5HLJ1</accession>
<evidence type="ECO:0000313" key="4">
    <source>
        <dbReference type="Proteomes" id="UP000481616"/>
    </source>
</evidence>
<gene>
    <name evidence="2" type="ORF">F2Y51_19320</name>
    <name evidence="1" type="ORF">F2Y58_10565</name>
</gene>
<comment type="caution">
    <text evidence="1">The sequence shown here is derived from an EMBL/GenBank/DDBJ whole genome shotgun (WGS) entry which is preliminary data.</text>
</comment>